<organism evidence="5 6">
    <name type="scientific">Sphaerisporangium rubeum</name>
    <dbReference type="NCBI Taxonomy" id="321317"/>
    <lineage>
        <taxon>Bacteria</taxon>
        <taxon>Bacillati</taxon>
        <taxon>Actinomycetota</taxon>
        <taxon>Actinomycetes</taxon>
        <taxon>Streptosporangiales</taxon>
        <taxon>Streptosporangiaceae</taxon>
        <taxon>Sphaerisporangium</taxon>
    </lineage>
</organism>
<dbReference type="EMBL" id="JACHIU010000001">
    <property type="protein sequence ID" value="MBB6476857.1"/>
    <property type="molecule type" value="Genomic_DNA"/>
</dbReference>
<evidence type="ECO:0000313" key="5">
    <source>
        <dbReference type="EMBL" id="MBB6476857.1"/>
    </source>
</evidence>
<evidence type="ECO:0000256" key="1">
    <source>
        <dbReference type="ARBA" id="ARBA00022679"/>
    </source>
</evidence>
<feature type="domain" description="Phosphoribosyl-dephospho-CoA transferase MdcG N-terminal" evidence="4">
    <location>
        <begin position="12"/>
        <end position="67"/>
    </location>
</feature>
<keyword evidence="2 5" id="KW-0548">Nucleotidyltransferase</keyword>
<evidence type="ECO:0000259" key="3">
    <source>
        <dbReference type="Pfam" id="PF10620"/>
    </source>
</evidence>
<name>A0A7X0IKH6_9ACTN</name>
<reference evidence="5 6" key="1">
    <citation type="submission" date="2020-08" db="EMBL/GenBank/DDBJ databases">
        <title>Sequencing the genomes of 1000 actinobacteria strains.</title>
        <authorList>
            <person name="Klenk H.-P."/>
        </authorList>
    </citation>
    <scope>NUCLEOTIDE SEQUENCE [LARGE SCALE GENOMIC DNA]</scope>
    <source>
        <strain evidence="5 6">DSM 44936</strain>
    </source>
</reference>
<keyword evidence="1 5" id="KW-0808">Transferase</keyword>
<keyword evidence="6" id="KW-1185">Reference proteome</keyword>
<accession>A0A7X0IKH6</accession>
<evidence type="ECO:0000259" key="4">
    <source>
        <dbReference type="Pfam" id="PF20866"/>
    </source>
</evidence>
<dbReference type="InterPro" id="IPR049180">
    <property type="entry name" value="MdcG_C"/>
</dbReference>
<feature type="domain" description="Phosphoribosyl-dephospho-CoA transferase MdcG C-terminal" evidence="3">
    <location>
        <begin position="96"/>
        <end position="189"/>
    </location>
</feature>
<dbReference type="AlphaFoldDB" id="A0A7X0IKH6"/>
<evidence type="ECO:0000256" key="2">
    <source>
        <dbReference type="ARBA" id="ARBA00022695"/>
    </source>
</evidence>
<proteinExistence type="predicted"/>
<dbReference type="NCBIfam" id="NF002332">
    <property type="entry name" value="PRK01293.1"/>
    <property type="match status" value="1"/>
</dbReference>
<dbReference type="Proteomes" id="UP000555564">
    <property type="component" value="Unassembled WGS sequence"/>
</dbReference>
<dbReference type="Pfam" id="PF10620">
    <property type="entry name" value="MdcG"/>
    <property type="match status" value="1"/>
</dbReference>
<gene>
    <name evidence="5" type="ORF">BJ992_006288</name>
</gene>
<dbReference type="EC" id="2.7.7.66" evidence="5"/>
<protein>
    <submittedName>
        <fullName evidence="5">Phosphoribosyl-dephospho-CoA transferase</fullName>
        <ecNumber evidence="5">2.7.7.66</ecNumber>
    </submittedName>
</protein>
<dbReference type="InterPro" id="IPR017557">
    <property type="entry name" value="Holo-ACP_synthase"/>
</dbReference>
<evidence type="ECO:0000313" key="6">
    <source>
        <dbReference type="Proteomes" id="UP000555564"/>
    </source>
</evidence>
<dbReference type="GO" id="GO:0016779">
    <property type="term" value="F:nucleotidyltransferase activity"/>
    <property type="evidence" value="ECO:0007669"/>
    <property type="project" value="UniProtKB-KW"/>
</dbReference>
<dbReference type="InterPro" id="IPR048903">
    <property type="entry name" value="MdcG_N"/>
</dbReference>
<dbReference type="Pfam" id="PF20866">
    <property type="entry name" value="MdcG_N"/>
    <property type="match status" value="1"/>
</dbReference>
<dbReference type="NCBIfam" id="TIGR03135">
    <property type="entry name" value="malonate_mdcG"/>
    <property type="match status" value="1"/>
</dbReference>
<sequence>MRFVGSAALRGPVPAWMSATLATDPWGVVRRAAHPPGFVPVGMRGPGRRQWHTALVPVHAITCVVPPEELTGRRPRLVLLGLILTAAAHVLSIELDGAAWGPIGGVGYELATGRAATHPGSDLDLLVRTPHPLARDEAARLVTSFTALPGRIDCQMETPSGGVSLTAWARPHGPVLTRTPDGPRLLDDPWTCA</sequence>
<comment type="caution">
    <text evidence="5">The sequence shown here is derived from an EMBL/GenBank/DDBJ whole genome shotgun (WGS) entry which is preliminary data.</text>
</comment>